<organism evidence="2 3">
    <name type="scientific">Reticulomyxa filosa</name>
    <dbReference type="NCBI Taxonomy" id="46433"/>
    <lineage>
        <taxon>Eukaryota</taxon>
        <taxon>Sar</taxon>
        <taxon>Rhizaria</taxon>
        <taxon>Retaria</taxon>
        <taxon>Foraminifera</taxon>
        <taxon>Monothalamids</taxon>
        <taxon>Reticulomyxidae</taxon>
        <taxon>Reticulomyxa</taxon>
    </lineage>
</organism>
<gene>
    <name evidence="2" type="ORF">RFI_28504</name>
</gene>
<proteinExistence type="predicted"/>
<evidence type="ECO:0000313" key="2">
    <source>
        <dbReference type="EMBL" id="ETO08886.1"/>
    </source>
</evidence>
<comment type="caution">
    <text evidence="2">The sequence shown here is derived from an EMBL/GenBank/DDBJ whole genome shotgun (WGS) entry which is preliminary data.</text>
</comment>
<name>X6M5K7_RETFI</name>
<keyword evidence="1" id="KW-0175">Coiled coil</keyword>
<reference evidence="2 3" key="1">
    <citation type="journal article" date="2013" name="Curr. Biol.">
        <title>The Genome of the Foraminiferan Reticulomyxa filosa.</title>
        <authorList>
            <person name="Glockner G."/>
            <person name="Hulsmann N."/>
            <person name="Schleicher M."/>
            <person name="Noegel A.A."/>
            <person name="Eichinger L."/>
            <person name="Gallinger C."/>
            <person name="Pawlowski J."/>
            <person name="Sierra R."/>
            <person name="Euteneuer U."/>
            <person name="Pillet L."/>
            <person name="Moustafa A."/>
            <person name="Platzer M."/>
            <person name="Groth M."/>
            <person name="Szafranski K."/>
            <person name="Schliwa M."/>
        </authorList>
    </citation>
    <scope>NUCLEOTIDE SEQUENCE [LARGE SCALE GENOMIC DNA]</scope>
</reference>
<sequence>MKRQFQEKDTMIVRLQRELHTIQQKNKEMEQEMARFKTQAQDNKAENIEEKKDHDVVLYNSDCDISLEIQWRIKYVKLLKAKQTLEKQVLELSQYLIDLHGHS</sequence>
<evidence type="ECO:0000313" key="3">
    <source>
        <dbReference type="Proteomes" id="UP000023152"/>
    </source>
</evidence>
<dbReference type="EMBL" id="ASPP01024601">
    <property type="protein sequence ID" value="ETO08886.1"/>
    <property type="molecule type" value="Genomic_DNA"/>
</dbReference>
<dbReference type="Proteomes" id="UP000023152">
    <property type="component" value="Unassembled WGS sequence"/>
</dbReference>
<protein>
    <submittedName>
        <fullName evidence="2">Uncharacterized protein</fullName>
    </submittedName>
</protein>
<feature type="coiled-coil region" evidence="1">
    <location>
        <begin position="12"/>
        <end position="46"/>
    </location>
</feature>
<accession>X6M5K7</accession>
<dbReference type="AlphaFoldDB" id="X6M5K7"/>
<evidence type="ECO:0000256" key="1">
    <source>
        <dbReference type="SAM" id="Coils"/>
    </source>
</evidence>
<keyword evidence="3" id="KW-1185">Reference proteome</keyword>